<sequence>MIAMPGGNPILASLVPDYPMHLLEVQCIENMEEYEGELKVLLGFVKYQKNLEALLTFVGENEEICKKLPRETLRTIEAVAEIKELEEYIPNIEEQEVINMCDALQQLRQEGRMEGRMEGRTEGRREGKLEAEESIILEMLKKKLDIPLIEDITHLPTERILEIKRQYKIQ</sequence>
<evidence type="ECO:0000313" key="2">
    <source>
        <dbReference type="Proteomes" id="UP000199394"/>
    </source>
</evidence>
<name>A0A1H4AXE4_9FIRM</name>
<gene>
    <name evidence="1" type="ORF">SAMN04515656_10985</name>
</gene>
<accession>A0A1H4AXE4</accession>
<dbReference type="Proteomes" id="UP000199394">
    <property type="component" value="Unassembled WGS sequence"/>
</dbReference>
<dbReference type="EMBL" id="FNRK01000009">
    <property type="protein sequence ID" value="SEA40569.1"/>
    <property type="molecule type" value="Genomic_DNA"/>
</dbReference>
<evidence type="ECO:0008006" key="3">
    <source>
        <dbReference type="Google" id="ProtNLM"/>
    </source>
</evidence>
<keyword evidence="2" id="KW-1185">Reference proteome</keyword>
<dbReference type="AlphaFoldDB" id="A0A1H4AXE4"/>
<proteinExistence type="predicted"/>
<organism evidence="1 2">
    <name type="scientific">Eubacterium aggregans</name>
    <dbReference type="NCBI Taxonomy" id="81409"/>
    <lineage>
        <taxon>Bacteria</taxon>
        <taxon>Bacillati</taxon>
        <taxon>Bacillota</taxon>
        <taxon>Clostridia</taxon>
        <taxon>Eubacteriales</taxon>
        <taxon>Eubacteriaceae</taxon>
        <taxon>Eubacterium</taxon>
    </lineage>
</organism>
<protein>
    <recommendedName>
        <fullName evidence="3">Transposase, YhgA-like</fullName>
    </recommendedName>
</protein>
<reference evidence="1 2" key="1">
    <citation type="submission" date="2016-10" db="EMBL/GenBank/DDBJ databases">
        <authorList>
            <person name="de Groot N.N."/>
        </authorList>
    </citation>
    <scope>NUCLEOTIDE SEQUENCE [LARGE SCALE GENOMIC DNA]</scope>
    <source>
        <strain evidence="1 2">SR12</strain>
    </source>
</reference>
<evidence type="ECO:0000313" key="1">
    <source>
        <dbReference type="EMBL" id="SEA40569.1"/>
    </source>
</evidence>